<comment type="subcellular location">
    <subcellularLocation>
        <location evidence="1">Membrane</location>
        <topology evidence="1">Multi-pass membrane protein</topology>
    </subcellularLocation>
</comment>
<keyword evidence="8" id="KW-1185">Reference proteome</keyword>
<evidence type="ECO:0000256" key="3">
    <source>
        <dbReference type="ARBA" id="ARBA00022989"/>
    </source>
</evidence>
<feature type="transmembrane region" description="Helical" evidence="6">
    <location>
        <begin position="83"/>
        <end position="102"/>
    </location>
</feature>
<evidence type="ECO:0000256" key="6">
    <source>
        <dbReference type="SAM" id="Phobius"/>
    </source>
</evidence>
<feature type="transmembrane region" description="Helical" evidence="6">
    <location>
        <begin position="16"/>
        <end position="40"/>
    </location>
</feature>
<dbReference type="InterPro" id="IPR005828">
    <property type="entry name" value="MFS_sugar_transport-like"/>
</dbReference>
<name>A0A1E3BUA9_ASPCR</name>
<comment type="caution">
    <text evidence="7">The sequence shown here is derived from an EMBL/GenBank/DDBJ whole genome shotgun (WGS) entry which is preliminary data.</text>
</comment>
<evidence type="ECO:0000256" key="2">
    <source>
        <dbReference type="ARBA" id="ARBA00022692"/>
    </source>
</evidence>
<keyword evidence="3 6" id="KW-1133">Transmembrane helix</keyword>
<evidence type="ECO:0000313" key="7">
    <source>
        <dbReference type="EMBL" id="ODM24361.1"/>
    </source>
</evidence>
<feature type="transmembrane region" description="Helical" evidence="6">
    <location>
        <begin position="61"/>
        <end position="77"/>
    </location>
</feature>
<dbReference type="PANTHER" id="PTHR48022">
    <property type="entry name" value="PLASTIDIC GLUCOSE TRANSPORTER 4"/>
    <property type="match status" value="1"/>
</dbReference>
<keyword evidence="4 6" id="KW-0472">Membrane</keyword>
<dbReference type="InterPro" id="IPR036259">
    <property type="entry name" value="MFS_trans_sf"/>
</dbReference>
<gene>
    <name evidence="7" type="ORF">SI65_01951</name>
</gene>
<dbReference type="SUPFAM" id="SSF103473">
    <property type="entry name" value="MFS general substrate transporter"/>
    <property type="match status" value="1"/>
</dbReference>
<dbReference type="InterPro" id="IPR050360">
    <property type="entry name" value="MFS_Sugar_Transporters"/>
</dbReference>
<evidence type="ECO:0000256" key="1">
    <source>
        <dbReference type="ARBA" id="ARBA00004141"/>
    </source>
</evidence>
<dbReference type="AlphaFoldDB" id="A0A1E3BUA9"/>
<dbReference type="Proteomes" id="UP000094569">
    <property type="component" value="Unassembled WGS sequence"/>
</dbReference>
<evidence type="ECO:0000256" key="5">
    <source>
        <dbReference type="SAM" id="MobiDB-lite"/>
    </source>
</evidence>
<evidence type="ECO:0000313" key="8">
    <source>
        <dbReference type="Proteomes" id="UP000094569"/>
    </source>
</evidence>
<evidence type="ECO:0000256" key="4">
    <source>
        <dbReference type="ARBA" id="ARBA00023136"/>
    </source>
</evidence>
<dbReference type="Gene3D" id="1.20.1250.20">
    <property type="entry name" value="MFS general substrate transporter like domains"/>
    <property type="match status" value="1"/>
</dbReference>
<feature type="region of interest" description="Disordered" evidence="5">
    <location>
        <begin position="134"/>
        <end position="161"/>
    </location>
</feature>
<reference evidence="7 8" key="1">
    <citation type="journal article" date="2016" name="BMC Genomics">
        <title>Comparative genomic and transcriptomic analyses of the Fuzhuan brick tea-fermentation fungus Aspergillus cristatus.</title>
        <authorList>
            <person name="Ge Y."/>
            <person name="Wang Y."/>
            <person name="Liu Y."/>
            <person name="Tan Y."/>
            <person name="Ren X."/>
            <person name="Zhang X."/>
            <person name="Hyde K.D."/>
            <person name="Liu Y."/>
            <person name="Liu Z."/>
        </authorList>
    </citation>
    <scope>NUCLEOTIDE SEQUENCE [LARGE SCALE GENOMIC DNA]</scope>
    <source>
        <strain evidence="7 8">GZAAS20.1005</strain>
    </source>
</reference>
<dbReference type="EMBL" id="JXNT01000001">
    <property type="protein sequence ID" value="ODM24361.1"/>
    <property type="molecule type" value="Genomic_DNA"/>
</dbReference>
<accession>A0A1E3BUA9</accession>
<dbReference type="PANTHER" id="PTHR48022:SF45">
    <property type="entry name" value="MAJOR FACILITATOR SUPERFAMILY (MFS) PROFILE DOMAIN-CONTAINING PROTEIN-RELATED"/>
    <property type="match status" value="1"/>
</dbReference>
<proteinExistence type="predicted"/>
<organism evidence="7 8">
    <name type="scientific">Aspergillus cristatus</name>
    <name type="common">Chinese Fuzhuan brick tea-fermentation fungus</name>
    <name type="synonym">Eurotium cristatum</name>
    <dbReference type="NCBI Taxonomy" id="573508"/>
    <lineage>
        <taxon>Eukaryota</taxon>
        <taxon>Fungi</taxon>
        <taxon>Dikarya</taxon>
        <taxon>Ascomycota</taxon>
        <taxon>Pezizomycotina</taxon>
        <taxon>Eurotiomycetes</taxon>
        <taxon>Eurotiomycetidae</taxon>
        <taxon>Eurotiales</taxon>
        <taxon>Aspergillaceae</taxon>
        <taxon>Aspergillus</taxon>
        <taxon>Aspergillus subgen. Aspergillus</taxon>
    </lineage>
</organism>
<keyword evidence="2 6" id="KW-0812">Transmembrane</keyword>
<protein>
    <recommendedName>
        <fullName evidence="9">Major facilitator superfamily (MFS) profile domain-containing protein</fullName>
    </recommendedName>
</protein>
<dbReference type="Pfam" id="PF00083">
    <property type="entry name" value="Sugar_tr"/>
    <property type="match status" value="1"/>
</dbReference>
<dbReference type="OrthoDB" id="6612291at2759"/>
<dbReference type="GO" id="GO:0005351">
    <property type="term" value="F:carbohydrate:proton symporter activity"/>
    <property type="evidence" value="ECO:0007669"/>
    <property type="project" value="TreeGrafter"/>
</dbReference>
<dbReference type="GO" id="GO:0016020">
    <property type="term" value="C:membrane"/>
    <property type="evidence" value="ECO:0007669"/>
    <property type="project" value="UniProtKB-SubCell"/>
</dbReference>
<dbReference type="VEuPathDB" id="FungiDB:SI65_01951"/>
<evidence type="ECO:0008006" key="9">
    <source>
        <dbReference type="Google" id="ProtNLM"/>
    </source>
</evidence>
<sequence>MAVATSFPASNHAASIAAAVFIFMFNLCYPIGFLGGNFLYTAEIAPVHLRVAMSSISTANHWLWNFIITMITPVALSSIGWKYYIVLAVLSASVPLVVIPFFPETMNRNLELIDLVFREAATIWDIVPMARSLPKGDSRTEVESSGEKDAEIGRVEQREVA</sequence>